<dbReference type="GO" id="GO:0005789">
    <property type="term" value="C:endoplasmic reticulum membrane"/>
    <property type="evidence" value="ECO:0007669"/>
    <property type="project" value="UniProtKB-SubCell"/>
</dbReference>
<evidence type="ECO:0000256" key="4">
    <source>
        <dbReference type="ARBA" id="ARBA00012583"/>
    </source>
</evidence>
<evidence type="ECO:0000256" key="5">
    <source>
        <dbReference type="ARBA" id="ARBA00022676"/>
    </source>
</evidence>
<dbReference type="CDD" id="cd04188">
    <property type="entry name" value="DPG_synthase"/>
    <property type="match status" value="1"/>
</dbReference>
<evidence type="ECO:0000256" key="10">
    <source>
        <dbReference type="ARBA" id="ARBA00022989"/>
    </source>
</evidence>
<name>A0A067BYL2_SAPPC</name>
<dbReference type="GeneID" id="24135023"/>
<dbReference type="Pfam" id="PF00535">
    <property type="entry name" value="Glycos_transf_2"/>
    <property type="match status" value="1"/>
</dbReference>
<dbReference type="Gene3D" id="3.90.550.10">
    <property type="entry name" value="Spore Coat Polysaccharide Biosynthesis Protein SpsA, Chain A"/>
    <property type="match status" value="1"/>
</dbReference>
<proteinExistence type="inferred from homology"/>
<feature type="domain" description="Glycosyltransferase 2-like" evidence="14">
    <location>
        <begin position="74"/>
        <end position="251"/>
    </location>
</feature>
<dbReference type="InterPro" id="IPR001173">
    <property type="entry name" value="Glyco_trans_2-like"/>
</dbReference>
<dbReference type="KEGG" id="spar:SPRG_13122"/>
<dbReference type="Proteomes" id="UP000030745">
    <property type="component" value="Unassembled WGS sequence"/>
</dbReference>
<comment type="subcellular location">
    <subcellularLocation>
        <location evidence="1">Endoplasmic reticulum membrane</location>
        <topology evidence="1">Single-pass membrane protein</topology>
    </subcellularLocation>
</comment>
<evidence type="ECO:0000313" key="15">
    <source>
        <dbReference type="EMBL" id="KDO21940.1"/>
    </source>
</evidence>
<dbReference type="InterPro" id="IPR035518">
    <property type="entry name" value="DPG_synthase"/>
</dbReference>
<keyword evidence="9" id="KW-0735">Signal-anchor</keyword>
<evidence type="ECO:0000256" key="7">
    <source>
        <dbReference type="ARBA" id="ARBA00022692"/>
    </source>
</evidence>
<dbReference type="EC" id="2.4.1.117" evidence="4"/>
<dbReference type="EMBL" id="KK583278">
    <property type="protein sequence ID" value="KDO21940.1"/>
    <property type="molecule type" value="Genomic_DNA"/>
</dbReference>
<dbReference type="VEuPathDB" id="FungiDB:SPRG_13122"/>
<keyword evidence="7 13" id="KW-0812">Transmembrane</keyword>
<keyword evidence="11 13" id="KW-0472">Membrane</keyword>
<evidence type="ECO:0000256" key="9">
    <source>
        <dbReference type="ARBA" id="ARBA00022968"/>
    </source>
</evidence>
<dbReference type="OMA" id="HMVNTDA"/>
<evidence type="ECO:0000256" key="13">
    <source>
        <dbReference type="SAM" id="Phobius"/>
    </source>
</evidence>
<gene>
    <name evidence="15" type="ORF">SPRG_13122</name>
</gene>
<protein>
    <recommendedName>
        <fullName evidence="4">dolichyl-phosphate beta-glucosyltransferase</fullName>
        <ecNumber evidence="4">2.4.1.117</ecNumber>
    </recommendedName>
</protein>
<organism evidence="15 16">
    <name type="scientific">Saprolegnia parasitica (strain CBS 223.65)</name>
    <dbReference type="NCBI Taxonomy" id="695850"/>
    <lineage>
        <taxon>Eukaryota</taxon>
        <taxon>Sar</taxon>
        <taxon>Stramenopiles</taxon>
        <taxon>Oomycota</taxon>
        <taxon>Saprolegniomycetes</taxon>
        <taxon>Saprolegniales</taxon>
        <taxon>Saprolegniaceae</taxon>
        <taxon>Saprolegnia</taxon>
    </lineage>
</organism>
<keyword evidence="8" id="KW-0256">Endoplasmic reticulum</keyword>
<sequence length="332" mass="36786">MLPLPLPVVVAVVIGAGALLLLPLLRWFFAPVTMAKAYAAAHDATKYRSYTDPTTPGTTLVFPSLSSPATRYLSLVVPAFNEEDRIEPMLDETIAYLESRAAADASFTYEIIVVDDCSTDKTVAVVEGHIRRHGVEKLKLLRLETNHGKGGAVRMGVLKASGEIILMADADAATKIDDFTKLEALWTTKAKDATSGVVVCGSRAHLEGEATAKRHPLRNVLMHGFHWIVATLCVNDIRDTQCGFKLFDRKAAQLLFPPLHIERWGFDVELLYLAHKLRIPCYEVAVRWQEIPGSKLNVIDATFSMLREMLLIPLCYNLGVWRTNDGAFRLQA</sequence>
<evidence type="ECO:0000256" key="3">
    <source>
        <dbReference type="ARBA" id="ARBA00006739"/>
    </source>
</evidence>
<dbReference type="InterPro" id="IPR029044">
    <property type="entry name" value="Nucleotide-diphossugar_trans"/>
</dbReference>
<dbReference type="STRING" id="695850.A0A067BYL2"/>
<dbReference type="PANTHER" id="PTHR10859:SF91">
    <property type="entry name" value="DOLICHYL-PHOSPHATE BETA-GLUCOSYLTRANSFERASE"/>
    <property type="match status" value="1"/>
</dbReference>
<evidence type="ECO:0000256" key="8">
    <source>
        <dbReference type="ARBA" id="ARBA00022824"/>
    </source>
</evidence>
<keyword evidence="5" id="KW-0328">Glycosyltransferase</keyword>
<comment type="catalytic activity">
    <reaction evidence="12">
        <text>a di-trans,poly-cis-dolichyl phosphate + UDP-alpha-D-glucose = a di-trans,poly-cis-dolichyl beta-D-glucosyl phosphate + UDP</text>
        <dbReference type="Rhea" id="RHEA:15401"/>
        <dbReference type="Rhea" id="RHEA-COMP:19498"/>
        <dbReference type="Rhea" id="RHEA-COMP:19502"/>
        <dbReference type="ChEBI" id="CHEBI:57525"/>
        <dbReference type="ChEBI" id="CHEBI:57683"/>
        <dbReference type="ChEBI" id="CHEBI:58223"/>
        <dbReference type="ChEBI" id="CHEBI:58885"/>
        <dbReference type="EC" id="2.4.1.117"/>
    </reaction>
    <physiologicalReaction direction="left-to-right" evidence="12">
        <dbReference type="Rhea" id="RHEA:15402"/>
    </physiologicalReaction>
</comment>
<dbReference type="AlphaFoldDB" id="A0A067BYL2"/>
<comment type="pathway">
    <text evidence="2">Protein modification; protein glycosylation.</text>
</comment>
<evidence type="ECO:0000259" key="14">
    <source>
        <dbReference type="Pfam" id="PF00535"/>
    </source>
</evidence>
<keyword evidence="6" id="KW-0808">Transferase</keyword>
<dbReference type="RefSeq" id="XP_012207381.1">
    <property type="nucleotide sequence ID" value="XM_012351991.1"/>
</dbReference>
<evidence type="ECO:0000256" key="11">
    <source>
        <dbReference type="ARBA" id="ARBA00023136"/>
    </source>
</evidence>
<evidence type="ECO:0000256" key="12">
    <source>
        <dbReference type="ARBA" id="ARBA00045097"/>
    </source>
</evidence>
<feature type="transmembrane region" description="Helical" evidence="13">
    <location>
        <begin position="6"/>
        <end position="29"/>
    </location>
</feature>
<dbReference type="GO" id="GO:0006487">
    <property type="term" value="P:protein N-linked glycosylation"/>
    <property type="evidence" value="ECO:0007669"/>
    <property type="project" value="TreeGrafter"/>
</dbReference>
<dbReference type="SUPFAM" id="SSF53448">
    <property type="entry name" value="Nucleotide-diphospho-sugar transferases"/>
    <property type="match status" value="1"/>
</dbReference>
<dbReference type="PANTHER" id="PTHR10859">
    <property type="entry name" value="GLYCOSYL TRANSFERASE"/>
    <property type="match status" value="1"/>
</dbReference>
<accession>A0A067BYL2</accession>
<evidence type="ECO:0000313" key="16">
    <source>
        <dbReference type="Proteomes" id="UP000030745"/>
    </source>
</evidence>
<evidence type="ECO:0000256" key="2">
    <source>
        <dbReference type="ARBA" id="ARBA00004922"/>
    </source>
</evidence>
<reference evidence="15 16" key="1">
    <citation type="journal article" date="2013" name="PLoS Genet.">
        <title>Distinctive expansion of potential virulence genes in the genome of the oomycete fish pathogen Saprolegnia parasitica.</title>
        <authorList>
            <person name="Jiang R.H."/>
            <person name="de Bruijn I."/>
            <person name="Haas B.J."/>
            <person name="Belmonte R."/>
            <person name="Lobach L."/>
            <person name="Christie J."/>
            <person name="van den Ackerveken G."/>
            <person name="Bottin A."/>
            <person name="Bulone V."/>
            <person name="Diaz-Moreno S.M."/>
            <person name="Dumas B."/>
            <person name="Fan L."/>
            <person name="Gaulin E."/>
            <person name="Govers F."/>
            <person name="Grenville-Briggs L.J."/>
            <person name="Horner N.R."/>
            <person name="Levin J.Z."/>
            <person name="Mammella M."/>
            <person name="Meijer H.J."/>
            <person name="Morris P."/>
            <person name="Nusbaum C."/>
            <person name="Oome S."/>
            <person name="Phillips A.J."/>
            <person name="van Rooyen D."/>
            <person name="Rzeszutek E."/>
            <person name="Saraiva M."/>
            <person name="Secombes C.J."/>
            <person name="Seidl M.F."/>
            <person name="Snel B."/>
            <person name="Stassen J.H."/>
            <person name="Sykes S."/>
            <person name="Tripathy S."/>
            <person name="van den Berg H."/>
            <person name="Vega-Arreguin J.C."/>
            <person name="Wawra S."/>
            <person name="Young S.K."/>
            <person name="Zeng Q."/>
            <person name="Dieguez-Uribeondo J."/>
            <person name="Russ C."/>
            <person name="Tyler B.M."/>
            <person name="van West P."/>
        </authorList>
    </citation>
    <scope>NUCLEOTIDE SEQUENCE [LARGE SCALE GENOMIC DNA]</scope>
    <source>
        <strain evidence="15 16">CBS 223.65</strain>
    </source>
</reference>
<dbReference type="GO" id="GO:0004581">
    <property type="term" value="F:dolichyl-phosphate beta-glucosyltransferase activity"/>
    <property type="evidence" value="ECO:0007669"/>
    <property type="project" value="UniProtKB-EC"/>
</dbReference>
<dbReference type="OrthoDB" id="3784at2759"/>
<evidence type="ECO:0000256" key="1">
    <source>
        <dbReference type="ARBA" id="ARBA00004389"/>
    </source>
</evidence>
<keyword evidence="16" id="KW-1185">Reference proteome</keyword>
<keyword evidence="10 13" id="KW-1133">Transmembrane helix</keyword>
<evidence type="ECO:0000256" key="6">
    <source>
        <dbReference type="ARBA" id="ARBA00022679"/>
    </source>
</evidence>
<comment type="similarity">
    <text evidence="3">Belongs to the glycosyltransferase 2 family.</text>
</comment>